<feature type="transmembrane region" description="Helical" evidence="6">
    <location>
        <begin position="307"/>
        <end position="337"/>
    </location>
</feature>
<dbReference type="Proteomes" id="UP000002724">
    <property type="component" value="Chromosome"/>
</dbReference>
<feature type="transmembrane region" description="Helical" evidence="6">
    <location>
        <begin position="236"/>
        <end position="258"/>
    </location>
</feature>
<gene>
    <name evidence="7" type="ordered locus">Ppha_0338</name>
</gene>
<evidence type="ECO:0000256" key="6">
    <source>
        <dbReference type="SAM" id="Phobius"/>
    </source>
</evidence>
<keyword evidence="4 6" id="KW-1133">Transmembrane helix</keyword>
<evidence type="ECO:0000256" key="3">
    <source>
        <dbReference type="ARBA" id="ARBA00022692"/>
    </source>
</evidence>
<proteinExistence type="inferred from homology"/>
<dbReference type="InterPro" id="IPR002549">
    <property type="entry name" value="AI-2E-like"/>
</dbReference>
<comment type="similarity">
    <text evidence="2">Belongs to the autoinducer-2 exporter (AI-2E) (TC 2.A.86) family.</text>
</comment>
<dbReference type="RefSeq" id="WP_012507166.1">
    <property type="nucleotide sequence ID" value="NC_011060.1"/>
</dbReference>
<evidence type="ECO:0000256" key="5">
    <source>
        <dbReference type="ARBA" id="ARBA00023136"/>
    </source>
</evidence>
<evidence type="ECO:0000256" key="4">
    <source>
        <dbReference type="ARBA" id="ARBA00022989"/>
    </source>
</evidence>
<sequence length="363" mass="40476" precursor="true">MNSIKTNQLILLVLLLVISVTFVAMIRYFLMAIVLAALFSALAMPVFNRFERWFKGRKSLSASMTMLTLLLIVFLPFAALLGIVAKQAIRISRIAVPWVQQQILEPGAFDQQLRSLSFYPELLLYRTEIFQKVGEFASSTGTMLFNTISTFTYSAVSDLFLFFLFLYTMFFFIRDGKQLLAHFLSYLPLRQTDQNRLLDKFISVTRATIKGTMVVGAVQGSLAGLALHFAGIDSALFWGTIMSLFSILPVLGSALVWVPAVIYLAATGQYPQAIGVLLFCSIVVGQIDNILRPMLIGRDTQMPELLIFFGTLGGISLFGVFGFILGPIVAALFMTIWEMYGETFKEYLSEIKSDKPSGKEDVS</sequence>
<keyword evidence="3 6" id="KW-0812">Transmembrane</keyword>
<evidence type="ECO:0008006" key="9">
    <source>
        <dbReference type="Google" id="ProtNLM"/>
    </source>
</evidence>
<reference evidence="7 8" key="1">
    <citation type="submission" date="2008-06" db="EMBL/GenBank/DDBJ databases">
        <title>Complete sequence of Pelodictyon phaeoclathratiforme BU-1.</title>
        <authorList>
            <consortium name="US DOE Joint Genome Institute"/>
            <person name="Lucas S."/>
            <person name="Copeland A."/>
            <person name="Lapidus A."/>
            <person name="Glavina del Rio T."/>
            <person name="Dalin E."/>
            <person name="Tice H."/>
            <person name="Bruce D."/>
            <person name="Goodwin L."/>
            <person name="Pitluck S."/>
            <person name="Schmutz J."/>
            <person name="Larimer F."/>
            <person name="Land M."/>
            <person name="Hauser L."/>
            <person name="Kyrpides N."/>
            <person name="Mikhailova N."/>
            <person name="Liu Z."/>
            <person name="Li T."/>
            <person name="Zhao F."/>
            <person name="Overmann J."/>
            <person name="Bryant D.A."/>
            <person name="Richardson P."/>
        </authorList>
    </citation>
    <scope>NUCLEOTIDE SEQUENCE [LARGE SCALE GENOMIC DNA]</scope>
    <source>
        <strain evidence="8">DSM 5477 / BU-1</strain>
    </source>
</reference>
<dbReference type="Pfam" id="PF01594">
    <property type="entry name" value="AI-2E_transport"/>
    <property type="match status" value="1"/>
</dbReference>
<dbReference type="PANTHER" id="PTHR21716:SF4">
    <property type="entry name" value="TRANSMEMBRANE PROTEIN 245"/>
    <property type="match status" value="1"/>
</dbReference>
<dbReference type="AlphaFoldDB" id="B4SC91"/>
<feature type="transmembrane region" description="Helical" evidence="6">
    <location>
        <begin position="211"/>
        <end position="230"/>
    </location>
</feature>
<dbReference type="STRING" id="324925.Ppha_0338"/>
<evidence type="ECO:0000256" key="1">
    <source>
        <dbReference type="ARBA" id="ARBA00004141"/>
    </source>
</evidence>
<keyword evidence="5 6" id="KW-0472">Membrane</keyword>
<feature type="transmembrane region" description="Helical" evidence="6">
    <location>
        <begin position="270"/>
        <end position="287"/>
    </location>
</feature>
<feature type="transmembrane region" description="Helical" evidence="6">
    <location>
        <begin position="62"/>
        <end position="85"/>
    </location>
</feature>
<dbReference type="GO" id="GO:0016020">
    <property type="term" value="C:membrane"/>
    <property type="evidence" value="ECO:0007669"/>
    <property type="project" value="UniProtKB-SubCell"/>
</dbReference>
<dbReference type="eggNOG" id="COG0628">
    <property type="taxonomic scope" value="Bacteria"/>
</dbReference>
<dbReference type="HOGENOM" id="CLU_041771_2_3_10"/>
<dbReference type="KEGG" id="pph:Ppha_0338"/>
<organism evidence="7 8">
    <name type="scientific">Pelodictyon phaeoclathratiforme (strain DSM 5477 / BU-1)</name>
    <dbReference type="NCBI Taxonomy" id="324925"/>
    <lineage>
        <taxon>Bacteria</taxon>
        <taxon>Pseudomonadati</taxon>
        <taxon>Chlorobiota</taxon>
        <taxon>Chlorobiia</taxon>
        <taxon>Chlorobiales</taxon>
        <taxon>Chlorobiaceae</taxon>
        <taxon>Chlorobium/Pelodictyon group</taxon>
        <taxon>Pelodictyon</taxon>
    </lineage>
</organism>
<feature type="transmembrane region" description="Helical" evidence="6">
    <location>
        <begin position="9"/>
        <end position="26"/>
    </location>
</feature>
<comment type="subcellular location">
    <subcellularLocation>
        <location evidence="1">Membrane</location>
        <topology evidence="1">Multi-pass membrane protein</topology>
    </subcellularLocation>
</comment>
<evidence type="ECO:0000313" key="7">
    <source>
        <dbReference type="EMBL" id="ACF42671.1"/>
    </source>
</evidence>
<keyword evidence="8" id="KW-1185">Reference proteome</keyword>
<dbReference type="EMBL" id="CP001110">
    <property type="protein sequence ID" value="ACF42671.1"/>
    <property type="molecule type" value="Genomic_DNA"/>
</dbReference>
<evidence type="ECO:0000313" key="8">
    <source>
        <dbReference type="Proteomes" id="UP000002724"/>
    </source>
</evidence>
<name>B4SC91_PELPB</name>
<feature type="transmembrane region" description="Helical" evidence="6">
    <location>
        <begin position="151"/>
        <end position="173"/>
    </location>
</feature>
<protein>
    <recommendedName>
        <fullName evidence="9">AI-2E family transporter</fullName>
    </recommendedName>
</protein>
<dbReference type="OrthoDB" id="9773730at2"/>
<evidence type="ECO:0000256" key="2">
    <source>
        <dbReference type="ARBA" id="ARBA00009773"/>
    </source>
</evidence>
<accession>B4SC91</accession>
<dbReference type="PANTHER" id="PTHR21716">
    <property type="entry name" value="TRANSMEMBRANE PROTEIN"/>
    <property type="match status" value="1"/>
</dbReference>